<feature type="domain" description="Cyclic nucleotide-binding" evidence="2">
    <location>
        <begin position="712"/>
        <end position="791"/>
    </location>
</feature>
<dbReference type="InterPro" id="IPR013425">
    <property type="entry name" value="Autotrns_rpt"/>
</dbReference>
<keyword evidence="1" id="KW-0732">Signal</keyword>
<dbReference type="EMBL" id="JAENIK010000012">
    <property type="protein sequence ID" value="MBK1817537.1"/>
    <property type="molecule type" value="Genomic_DNA"/>
</dbReference>
<organism evidence="3 4">
    <name type="scientific">Luteolibacter yonseiensis</name>
    <dbReference type="NCBI Taxonomy" id="1144680"/>
    <lineage>
        <taxon>Bacteria</taxon>
        <taxon>Pseudomonadati</taxon>
        <taxon>Verrucomicrobiota</taxon>
        <taxon>Verrucomicrobiia</taxon>
        <taxon>Verrucomicrobiales</taxon>
        <taxon>Verrucomicrobiaceae</taxon>
        <taxon>Luteolibacter</taxon>
    </lineage>
</organism>
<keyword evidence="4" id="KW-1185">Reference proteome</keyword>
<accession>A0A934V8R5</accession>
<name>A0A934V8R5_9BACT</name>
<dbReference type="SUPFAM" id="SSF51126">
    <property type="entry name" value="Pectin lyase-like"/>
    <property type="match status" value="2"/>
</dbReference>
<comment type="caution">
    <text evidence="3">The sequence shown here is derived from an EMBL/GenBank/DDBJ whole genome shotgun (WGS) entry which is preliminary data.</text>
</comment>
<dbReference type="AlphaFoldDB" id="A0A934V8R5"/>
<evidence type="ECO:0000313" key="3">
    <source>
        <dbReference type="EMBL" id="MBK1817537.1"/>
    </source>
</evidence>
<evidence type="ECO:0000256" key="1">
    <source>
        <dbReference type="ARBA" id="ARBA00022729"/>
    </source>
</evidence>
<dbReference type="PROSITE" id="PS50042">
    <property type="entry name" value="CNMP_BINDING_3"/>
    <property type="match status" value="1"/>
</dbReference>
<dbReference type="Proteomes" id="UP000600139">
    <property type="component" value="Unassembled WGS sequence"/>
</dbReference>
<gene>
    <name evidence="3" type="ORF">JIN84_18095</name>
</gene>
<dbReference type="InterPro" id="IPR000595">
    <property type="entry name" value="cNMP-bd_dom"/>
</dbReference>
<sequence length="791" mass="78139">MKPKNRLKFSSPKANRALPRLAHGAGSGVVLCFAGLSMLSGQAIAGDATWNVIANAFTRDWNANANWTPNTTFPNGVGEIATMDTKNITGGVTQNIVNLNVPITVGQLLLGDTNNTAFYSIRAGTAGSLIFDNTGTTNAVLTDSATAGTSTTNPDNITANIVLNDSIDITTNSTNNTFTITGNISEGEAGKSVTKKGAGILAFQLGVGGANSYTGTTTIENGTLRLTGASSAGAATSAIALGNATSIASNLNVTLRINGATVLARDVTVGASDAVTTGLYTIDTDNGASAAGVSGNIALNQNLMISGATSGGFAISGNITSNTANTRTLTFGGSANTVTASGVIGGGLGTIDLVKVGAGTTRLTGTNTYTGTTTVNGGILAIWGAGTLNAGSYAGNIANAGSFRYESSAAQTLSGVISGAGGLVKNGTGTLTLTGANEYTGGTAVTSGIVIARHNNAFGASGQVTQTSRTGAVHLEGGISIPSSITFLTSNDGTTVGAVGYSINNASGDNTINGTIRMTSGGGGTVIQSTSGTLTLAGEISSDSPRSLTLQGASSNDNTVSGVISNGTTGLTGVTKAGTGTWVLTAANTYTGETLVSAGTLLVNGSLGETAVNVNGGTLGGTGTIAGSVTVGAATYSPGASPGSLEIADNLTLGSGTITSIELGGTDFTLNGTEQYDRTKLTGASSVLTLAGTLAVSMFGGFTIDDYQAFGIFQLESGASLTGAFDGLAEGALVGTFGGKGLFITYQGDFGDSGPVAITGGNDVVLYSIPEPGSAGLAGLAALMFLRRRRR</sequence>
<evidence type="ECO:0000313" key="4">
    <source>
        <dbReference type="Proteomes" id="UP000600139"/>
    </source>
</evidence>
<proteinExistence type="predicted"/>
<reference evidence="3" key="1">
    <citation type="submission" date="2021-01" db="EMBL/GenBank/DDBJ databases">
        <title>Modified the classification status of verrucomicrobia.</title>
        <authorList>
            <person name="Feng X."/>
        </authorList>
    </citation>
    <scope>NUCLEOTIDE SEQUENCE</scope>
    <source>
        <strain evidence="3">JCM 18052</strain>
    </source>
</reference>
<dbReference type="NCBIfam" id="TIGR02601">
    <property type="entry name" value="autotrns_rpt"/>
    <property type="match status" value="4"/>
</dbReference>
<protein>
    <submittedName>
        <fullName evidence="3">Autotransporter-associated beta strand repeat-containing protein</fullName>
    </submittedName>
</protein>
<dbReference type="RefSeq" id="WP_200352477.1">
    <property type="nucleotide sequence ID" value="NZ_BAABHZ010000001.1"/>
</dbReference>
<evidence type="ECO:0000259" key="2">
    <source>
        <dbReference type="PROSITE" id="PS50042"/>
    </source>
</evidence>
<dbReference type="InterPro" id="IPR011050">
    <property type="entry name" value="Pectin_lyase_fold/virulence"/>
</dbReference>
<dbReference type="Pfam" id="PF12951">
    <property type="entry name" value="PATR"/>
    <property type="match status" value="4"/>
</dbReference>